<dbReference type="AlphaFoldDB" id="A0A4Z0GIM2"/>
<accession>A0A4Z0GIM2</accession>
<proteinExistence type="predicted"/>
<dbReference type="EMBL" id="SRID01000290">
    <property type="protein sequence ID" value="TGA96436.1"/>
    <property type="molecule type" value="Genomic_DNA"/>
</dbReference>
<keyword evidence="3" id="KW-1185">Reference proteome</keyword>
<dbReference type="Proteomes" id="UP000297948">
    <property type="component" value="Unassembled WGS sequence"/>
</dbReference>
<dbReference type="RefSeq" id="WP_135341224.1">
    <property type="nucleotide sequence ID" value="NZ_JBHLTX010000013.1"/>
</dbReference>
<comment type="caution">
    <text evidence="2">The sequence shown here is derived from an EMBL/GenBank/DDBJ whole genome shotgun (WGS) entry which is preliminary data.</text>
</comment>
<evidence type="ECO:0000256" key="1">
    <source>
        <dbReference type="SAM" id="MobiDB-lite"/>
    </source>
</evidence>
<feature type="compositionally biased region" description="Low complexity" evidence="1">
    <location>
        <begin position="129"/>
        <end position="151"/>
    </location>
</feature>
<feature type="compositionally biased region" description="Basic residues" evidence="1">
    <location>
        <begin position="103"/>
        <end position="115"/>
    </location>
</feature>
<sequence>MEARGAARARAGLGDGPAGWARVVRTGWVLGCSGRWGGALCRRLPAVLCWAAAAVAGVYGVRCARLLPRAVSCPGPLSRRARRLLRTLGRRLLRPVLPVRRGPARRPASRARGPWRARLPAPRGRRGWRAPLPAPRATRAGLTGAAAGAGPCREGVGHEIS</sequence>
<protein>
    <submittedName>
        <fullName evidence="2">Uncharacterized protein</fullName>
    </submittedName>
</protein>
<evidence type="ECO:0000313" key="3">
    <source>
        <dbReference type="Proteomes" id="UP000297948"/>
    </source>
</evidence>
<gene>
    <name evidence="2" type="ORF">E4099_24120</name>
</gene>
<evidence type="ECO:0000313" key="2">
    <source>
        <dbReference type="EMBL" id="TGA96436.1"/>
    </source>
</evidence>
<reference evidence="2 3" key="1">
    <citation type="submission" date="2019-03" db="EMBL/GenBank/DDBJ databases">
        <authorList>
            <person name="Gonzalez-Pimentel J.L."/>
        </authorList>
    </citation>
    <scope>NUCLEOTIDE SEQUENCE [LARGE SCALE GENOMIC DNA]</scope>
    <source>
        <strain evidence="2 3">JCM 31289</strain>
    </source>
</reference>
<name>A0A4Z0GIM2_9ACTN</name>
<feature type="region of interest" description="Disordered" evidence="1">
    <location>
        <begin position="103"/>
        <end position="161"/>
    </location>
</feature>
<organism evidence="2 3">
    <name type="scientific">Streptomyces palmae</name>
    <dbReference type="NCBI Taxonomy" id="1701085"/>
    <lineage>
        <taxon>Bacteria</taxon>
        <taxon>Bacillati</taxon>
        <taxon>Actinomycetota</taxon>
        <taxon>Actinomycetes</taxon>
        <taxon>Kitasatosporales</taxon>
        <taxon>Streptomycetaceae</taxon>
        <taxon>Streptomyces</taxon>
    </lineage>
</organism>